<dbReference type="GO" id="GO:0016477">
    <property type="term" value="P:cell migration"/>
    <property type="evidence" value="ECO:0007669"/>
    <property type="project" value="TreeGrafter"/>
</dbReference>
<evidence type="ECO:0000256" key="7">
    <source>
        <dbReference type="ARBA" id="ARBA00023136"/>
    </source>
</evidence>
<keyword evidence="9 12" id="KW-0357">Heparan sulfate</keyword>
<evidence type="ECO:0000256" key="5">
    <source>
        <dbReference type="ARBA" id="ARBA00022729"/>
    </source>
</evidence>
<dbReference type="GO" id="GO:0090263">
    <property type="term" value="P:positive regulation of canonical Wnt signaling pathway"/>
    <property type="evidence" value="ECO:0007669"/>
    <property type="project" value="TreeGrafter"/>
</dbReference>
<evidence type="ECO:0000313" key="14">
    <source>
        <dbReference type="Proteomes" id="UP000314294"/>
    </source>
</evidence>
<dbReference type="EMBL" id="SRLO01000206">
    <property type="protein sequence ID" value="TNN67258.1"/>
    <property type="molecule type" value="Genomic_DNA"/>
</dbReference>
<comment type="function">
    <text evidence="12">Cell surface proteoglycan.</text>
</comment>
<keyword evidence="6 12" id="KW-0654">Proteoglycan</keyword>
<evidence type="ECO:0000256" key="1">
    <source>
        <dbReference type="ARBA" id="ARBA00004609"/>
    </source>
</evidence>
<keyword evidence="8" id="KW-0325">Glycoprotein</keyword>
<gene>
    <name evidence="13" type="primary">GPC5_2</name>
    <name evidence="13" type="ORF">EYF80_022507</name>
</gene>
<sequence>METLTGRSVFCAGFIYSYTLRVVGNGIKAQSANPEVKVKGADPVINQIIDKLKHINQVHRKETTAHKALASKS</sequence>
<evidence type="ECO:0000256" key="8">
    <source>
        <dbReference type="ARBA" id="ARBA00023180"/>
    </source>
</evidence>
<keyword evidence="14" id="KW-1185">Reference proteome</keyword>
<evidence type="ECO:0000256" key="4">
    <source>
        <dbReference type="ARBA" id="ARBA00022622"/>
    </source>
</evidence>
<proteinExistence type="inferred from homology"/>
<dbReference type="Proteomes" id="UP000314294">
    <property type="component" value="Unassembled WGS sequence"/>
</dbReference>
<dbReference type="PANTHER" id="PTHR10822:SF12">
    <property type="entry name" value="GLYPICAN-5"/>
    <property type="match status" value="1"/>
</dbReference>
<keyword evidence="3" id="KW-1003">Cell membrane</keyword>
<organism evidence="13 14">
    <name type="scientific">Liparis tanakae</name>
    <name type="common">Tanaka's snailfish</name>
    <dbReference type="NCBI Taxonomy" id="230148"/>
    <lineage>
        <taxon>Eukaryota</taxon>
        <taxon>Metazoa</taxon>
        <taxon>Chordata</taxon>
        <taxon>Craniata</taxon>
        <taxon>Vertebrata</taxon>
        <taxon>Euteleostomi</taxon>
        <taxon>Actinopterygii</taxon>
        <taxon>Neopterygii</taxon>
        <taxon>Teleostei</taxon>
        <taxon>Neoteleostei</taxon>
        <taxon>Acanthomorphata</taxon>
        <taxon>Eupercaria</taxon>
        <taxon>Perciformes</taxon>
        <taxon>Cottioidei</taxon>
        <taxon>Cottales</taxon>
        <taxon>Liparidae</taxon>
        <taxon>Liparis</taxon>
    </lineage>
</organism>
<evidence type="ECO:0000256" key="10">
    <source>
        <dbReference type="ARBA" id="ARBA00023288"/>
    </source>
</evidence>
<keyword evidence="5" id="KW-0732">Signal</keyword>
<evidence type="ECO:0000256" key="12">
    <source>
        <dbReference type="RuleBase" id="RU003519"/>
    </source>
</evidence>
<accession>A0A4Z2HN28</accession>
<evidence type="ECO:0000256" key="2">
    <source>
        <dbReference type="ARBA" id="ARBA00010260"/>
    </source>
</evidence>
<evidence type="ECO:0000256" key="3">
    <source>
        <dbReference type="ARBA" id="ARBA00022475"/>
    </source>
</evidence>
<keyword evidence="7 12" id="KW-0472">Membrane</keyword>
<comment type="caution">
    <text evidence="13">The sequence shown here is derived from an EMBL/GenBank/DDBJ whole genome shotgun (WGS) entry which is preliminary data.</text>
</comment>
<evidence type="ECO:0000256" key="9">
    <source>
        <dbReference type="ARBA" id="ARBA00023207"/>
    </source>
</evidence>
<protein>
    <submittedName>
        <fullName evidence="13">Glypican-5</fullName>
    </submittedName>
</protein>
<dbReference type="GO" id="GO:0005886">
    <property type="term" value="C:plasma membrane"/>
    <property type="evidence" value="ECO:0007669"/>
    <property type="project" value="UniProtKB-SubCell"/>
</dbReference>
<dbReference type="AlphaFoldDB" id="A0A4Z2HN28"/>
<evidence type="ECO:0000256" key="11">
    <source>
        <dbReference type="RuleBase" id="RU003518"/>
    </source>
</evidence>
<dbReference type="OrthoDB" id="6380619at2759"/>
<reference evidence="13 14" key="1">
    <citation type="submission" date="2019-03" db="EMBL/GenBank/DDBJ databases">
        <title>First draft genome of Liparis tanakae, snailfish: a comprehensive survey of snailfish specific genes.</title>
        <authorList>
            <person name="Kim W."/>
            <person name="Song I."/>
            <person name="Jeong J.-H."/>
            <person name="Kim D."/>
            <person name="Kim S."/>
            <person name="Ryu S."/>
            <person name="Song J.Y."/>
            <person name="Lee S.K."/>
        </authorList>
    </citation>
    <scope>NUCLEOTIDE SEQUENCE [LARGE SCALE GENOMIC DNA]</scope>
    <source>
        <tissue evidence="13">Muscle</tissue>
    </source>
</reference>
<evidence type="ECO:0000256" key="6">
    <source>
        <dbReference type="ARBA" id="ARBA00022974"/>
    </source>
</evidence>
<dbReference type="GO" id="GO:1905475">
    <property type="term" value="P:regulation of protein localization to membrane"/>
    <property type="evidence" value="ECO:0007669"/>
    <property type="project" value="TreeGrafter"/>
</dbReference>
<dbReference type="Pfam" id="PF01153">
    <property type="entry name" value="Glypican"/>
    <property type="match status" value="1"/>
</dbReference>
<comment type="subcellular location">
    <subcellularLocation>
        <location evidence="1 12">Cell membrane</location>
        <topology evidence="1 12">Lipid-anchor</topology>
        <topology evidence="1 12">GPI-anchor</topology>
    </subcellularLocation>
</comment>
<keyword evidence="10 12" id="KW-0449">Lipoprotein</keyword>
<dbReference type="PANTHER" id="PTHR10822">
    <property type="entry name" value="GLYPICAN"/>
    <property type="match status" value="1"/>
</dbReference>
<keyword evidence="4 12" id="KW-0336">GPI-anchor</keyword>
<evidence type="ECO:0000313" key="13">
    <source>
        <dbReference type="EMBL" id="TNN67258.1"/>
    </source>
</evidence>
<name>A0A4Z2HN28_9TELE</name>
<comment type="similarity">
    <text evidence="2 11">Belongs to the glypican family.</text>
</comment>
<dbReference type="InterPro" id="IPR001863">
    <property type="entry name" value="Glypican"/>
</dbReference>
<dbReference type="GO" id="GO:0009986">
    <property type="term" value="C:cell surface"/>
    <property type="evidence" value="ECO:0007669"/>
    <property type="project" value="TreeGrafter"/>
</dbReference>
<dbReference type="GO" id="GO:0005576">
    <property type="term" value="C:extracellular region"/>
    <property type="evidence" value="ECO:0007669"/>
    <property type="project" value="TreeGrafter"/>
</dbReference>
<dbReference type="GO" id="GO:0098552">
    <property type="term" value="C:side of membrane"/>
    <property type="evidence" value="ECO:0007669"/>
    <property type="project" value="UniProtKB-KW"/>
</dbReference>